<feature type="compositionally biased region" description="Basic and acidic residues" evidence="1">
    <location>
        <begin position="1"/>
        <end position="30"/>
    </location>
</feature>
<organism evidence="2">
    <name type="scientific">viral metagenome</name>
    <dbReference type="NCBI Taxonomy" id="1070528"/>
    <lineage>
        <taxon>unclassified sequences</taxon>
        <taxon>metagenomes</taxon>
        <taxon>organismal metagenomes</taxon>
    </lineage>
</organism>
<feature type="region of interest" description="Disordered" evidence="1">
    <location>
        <begin position="1"/>
        <end position="47"/>
    </location>
</feature>
<accession>A0A6C0DYV6</accession>
<evidence type="ECO:0000256" key="1">
    <source>
        <dbReference type="SAM" id="MobiDB-lite"/>
    </source>
</evidence>
<sequence length="107" mass="12932">MERKRKLEQEPEPEPEQKPEQKPEQEPEQKRIKKVSFRCEEGEPDDDEKTYCYLSATSNHWQFGVPEELWLLVDTVKYNVELSEVFVSYMETPQKYPELWGEIKHEE</sequence>
<name>A0A6C0DYV6_9ZZZZ</name>
<protein>
    <submittedName>
        <fullName evidence="2">Uncharacterized protein</fullName>
    </submittedName>
</protein>
<reference evidence="2" key="1">
    <citation type="journal article" date="2020" name="Nature">
        <title>Giant virus diversity and host interactions through global metagenomics.</title>
        <authorList>
            <person name="Schulz F."/>
            <person name="Roux S."/>
            <person name="Paez-Espino D."/>
            <person name="Jungbluth S."/>
            <person name="Walsh D.A."/>
            <person name="Denef V.J."/>
            <person name="McMahon K.D."/>
            <person name="Konstantinidis K.T."/>
            <person name="Eloe-Fadrosh E.A."/>
            <person name="Kyrpides N.C."/>
            <person name="Woyke T."/>
        </authorList>
    </citation>
    <scope>NUCLEOTIDE SEQUENCE</scope>
    <source>
        <strain evidence="2">GVMAG-M-3300023179-103</strain>
    </source>
</reference>
<dbReference type="EMBL" id="MN739701">
    <property type="protein sequence ID" value="QHT22067.1"/>
    <property type="molecule type" value="Genomic_DNA"/>
</dbReference>
<evidence type="ECO:0000313" key="2">
    <source>
        <dbReference type="EMBL" id="QHT22067.1"/>
    </source>
</evidence>
<dbReference type="AlphaFoldDB" id="A0A6C0DYV6"/>
<proteinExistence type="predicted"/>